<evidence type="ECO:0000256" key="4">
    <source>
        <dbReference type="ARBA" id="ARBA00022806"/>
    </source>
</evidence>
<dbReference type="GO" id="GO:0003677">
    <property type="term" value="F:DNA binding"/>
    <property type="evidence" value="ECO:0007669"/>
    <property type="project" value="UniProtKB-KW"/>
</dbReference>
<reference evidence="9 10" key="1">
    <citation type="submission" date="2017-03" db="EMBL/GenBank/DDBJ databases">
        <title>Genome sequence of Clostridium thermoalcaliphilum DSM 7309.</title>
        <authorList>
            <person name="Poehlein A."/>
            <person name="Daniel R."/>
        </authorList>
    </citation>
    <scope>NUCLEOTIDE SEQUENCE [LARGE SCALE GENOMIC DNA]</scope>
    <source>
        <strain evidence="9 10">DSM 7309</strain>
    </source>
</reference>
<keyword evidence="1" id="KW-0547">Nucleotide-binding</keyword>
<keyword evidence="10" id="KW-1185">Reference proteome</keyword>
<feature type="domain" description="PD-(D/E)XK endonuclease-like" evidence="8">
    <location>
        <begin position="13"/>
        <end position="86"/>
    </location>
</feature>
<organism evidence="9 10">
    <name type="scientific">Alkalithermobacter paradoxus</name>
    <dbReference type="NCBI Taxonomy" id="29349"/>
    <lineage>
        <taxon>Bacteria</taxon>
        <taxon>Bacillati</taxon>
        <taxon>Bacillota</taxon>
        <taxon>Clostridia</taxon>
        <taxon>Peptostreptococcales</taxon>
        <taxon>Tepidibacteraceae</taxon>
        <taxon>Alkalithermobacter</taxon>
    </lineage>
</organism>
<accession>A0A1V4IB94</accession>
<dbReference type="AlphaFoldDB" id="A0A1V4IB94"/>
<evidence type="ECO:0000256" key="2">
    <source>
        <dbReference type="ARBA" id="ARBA00022763"/>
    </source>
</evidence>
<dbReference type="GO" id="GO:0016787">
    <property type="term" value="F:hydrolase activity"/>
    <property type="evidence" value="ECO:0007669"/>
    <property type="project" value="UniProtKB-KW"/>
</dbReference>
<name>A0A1V4IB94_9FIRM</name>
<dbReference type="InterPro" id="IPR011604">
    <property type="entry name" value="PDDEXK-like_dom_sf"/>
</dbReference>
<feature type="domain" description="PD-(D/E)XK endonuclease-like" evidence="8">
    <location>
        <begin position="99"/>
        <end position="237"/>
    </location>
</feature>
<evidence type="ECO:0000259" key="8">
    <source>
        <dbReference type="Pfam" id="PF12705"/>
    </source>
</evidence>
<dbReference type="EMBL" id="MZGW01000001">
    <property type="protein sequence ID" value="OPJ56807.1"/>
    <property type="molecule type" value="Genomic_DNA"/>
</dbReference>
<keyword evidence="3" id="KW-0378">Hydrolase</keyword>
<dbReference type="GO" id="GO:0005524">
    <property type="term" value="F:ATP binding"/>
    <property type="evidence" value="ECO:0007669"/>
    <property type="project" value="UniProtKB-KW"/>
</dbReference>
<dbReference type="GO" id="GO:0004386">
    <property type="term" value="F:helicase activity"/>
    <property type="evidence" value="ECO:0007669"/>
    <property type="project" value="UniProtKB-KW"/>
</dbReference>
<protein>
    <submittedName>
        <fullName evidence="9">PD-(D/E)XK nuclease superfamily protein</fullName>
    </submittedName>
</protein>
<evidence type="ECO:0000256" key="5">
    <source>
        <dbReference type="ARBA" id="ARBA00022840"/>
    </source>
</evidence>
<keyword evidence="6" id="KW-0238">DNA-binding</keyword>
<dbReference type="RefSeq" id="WP_158080426.1">
    <property type="nucleotide sequence ID" value="NZ_MZGW01000001.1"/>
</dbReference>
<keyword evidence="2" id="KW-0227">DNA damage</keyword>
<evidence type="ECO:0000256" key="7">
    <source>
        <dbReference type="ARBA" id="ARBA00023204"/>
    </source>
</evidence>
<proteinExistence type="predicted"/>
<keyword evidence="7" id="KW-0234">DNA repair</keyword>
<dbReference type="Proteomes" id="UP000190140">
    <property type="component" value="Unassembled WGS sequence"/>
</dbReference>
<keyword evidence="5" id="KW-0067">ATP-binding</keyword>
<gene>
    <name evidence="9" type="ORF">CLOTH_00890</name>
</gene>
<dbReference type="OrthoDB" id="306181at2"/>
<dbReference type="Pfam" id="PF12705">
    <property type="entry name" value="PDDEXK_1"/>
    <property type="match status" value="2"/>
</dbReference>
<evidence type="ECO:0000256" key="3">
    <source>
        <dbReference type="ARBA" id="ARBA00022801"/>
    </source>
</evidence>
<evidence type="ECO:0000256" key="6">
    <source>
        <dbReference type="ARBA" id="ARBA00023125"/>
    </source>
</evidence>
<evidence type="ECO:0000313" key="9">
    <source>
        <dbReference type="EMBL" id="OPJ56807.1"/>
    </source>
</evidence>
<keyword evidence="4" id="KW-0347">Helicase</keyword>
<sequence length="239" mass="29021">MLDVRSVKHFYYSQASLNTFLRCPLKFKIKYIERIHWQDDIRSEEISRRMQIGRDFHLYCERYFSSIPIGTQSNTTLNDWINNLTQLLPIDSKNIYLPEYEIRINEDKIRLLAKYDLIIIKEDGKIEIYDWKTEEKKLDKFKLENSFQTILYMYLLKRMSKKIFGRDISASDISMIYWQPQYKDSLVKIEYSQEKYKSHENYIVNVIDTINGYDFDNDFVKDEYMNECKNCEFRHLCSS</sequence>
<evidence type="ECO:0000256" key="1">
    <source>
        <dbReference type="ARBA" id="ARBA00022741"/>
    </source>
</evidence>
<dbReference type="InterPro" id="IPR038726">
    <property type="entry name" value="PDDEXK_AddAB-type"/>
</dbReference>
<dbReference type="STRING" id="29349.CLOTH_00890"/>
<dbReference type="GO" id="GO:0006281">
    <property type="term" value="P:DNA repair"/>
    <property type="evidence" value="ECO:0007669"/>
    <property type="project" value="UniProtKB-KW"/>
</dbReference>
<dbReference type="Gene3D" id="3.90.320.10">
    <property type="match status" value="1"/>
</dbReference>
<comment type="caution">
    <text evidence="9">The sequence shown here is derived from an EMBL/GenBank/DDBJ whole genome shotgun (WGS) entry which is preliminary data.</text>
</comment>
<evidence type="ECO:0000313" key="10">
    <source>
        <dbReference type="Proteomes" id="UP000190140"/>
    </source>
</evidence>